<keyword evidence="3" id="KW-1185">Reference proteome</keyword>
<name>A0A812K231_SYMPI</name>
<accession>A0A812K231</accession>
<evidence type="ECO:0000256" key="1">
    <source>
        <dbReference type="SAM" id="MobiDB-lite"/>
    </source>
</evidence>
<sequence length="104" mass="11815">MLLIFGCYFHRHRGSYHYLQCDLQPAERKQSEFAPELEPDPEFSRSSTEESKSLAVPLYKKDAKDGMQKLHPQTIFRFIEDQPAVAASALVAMTSAVIALRKSL</sequence>
<protein>
    <submittedName>
        <fullName evidence="2">Uncharacterized protein</fullName>
    </submittedName>
</protein>
<reference evidence="2" key="1">
    <citation type="submission" date="2021-02" db="EMBL/GenBank/DDBJ databases">
        <authorList>
            <person name="Dougan E. K."/>
            <person name="Rhodes N."/>
            <person name="Thang M."/>
            <person name="Chan C."/>
        </authorList>
    </citation>
    <scope>NUCLEOTIDE SEQUENCE</scope>
</reference>
<comment type="caution">
    <text evidence="2">The sequence shown here is derived from an EMBL/GenBank/DDBJ whole genome shotgun (WGS) entry which is preliminary data.</text>
</comment>
<feature type="region of interest" description="Disordered" evidence="1">
    <location>
        <begin position="30"/>
        <end position="51"/>
    </location>
</feature>
<gene>
    <name evidence="2" type="ORF">SPIL2461_LOCUS2802</name>
</gene>
<dbReference type="EMBL" id="CAJNIZ010003147">
    <property type="protein sequence ID" value="CAE7219144.1"/>
    <property type="molecule type" value="Genomic_DNA"/>
</dbReference>
<evidence type="ECO:0000313" key="2">
    <source>
        <dbReference type="EMBL" id="CAE7219144.1"/>
    </source>
</evidence>
<dbReference type="Proteomes" id="UP000649617">
    <property type="component" value="Unassembled WGS sequence"/>
</dbReference>
<organism evidence="2 3">
    <name type="scientific">Symbiodinium pilosum</name>
    <name type="common">Dinoflagellate</name>
    <dbReference type="NCBI Taxonomy" id="2952"/>
    <lineage>
        <taxon>Eukaryota</taxon>
        <taxon>Sar</taxon>
        <taxon>Alveolata</taxon>
        <taxon>Dinophyceae</taxon>
        <taxon>Suessiales</taxon>
        <taxon>Symbiodiniaceae</taxon>
        <taxon>Symbiodinium</taxon>
    </lineage>
</organism>
<proteinExistence type="predicted"/>
<dbReference type="AlphaFoldDB" id="A0A812K231"/>
<evidence type="ECO:0000313" key="3">
    <source>
        <dbReference type="Proteomes" id="UP000649617"/>
    </source>
</evidence>